<gene>
    <name evidence="2" type="ORF">KDY119_02055</name>
</gene>
<evidence type="ECO:0000256" key="1">
    <source>
        <dbReference type="SAM" id="SignalP"/>
    </source>
</evidence>
<organism evidence="2 3">
    <name type="scientific">Luteimicrobium xylanilyticum</name>
    <dbReference type="NCBI Taxonomy" id="1133546"/>
    <lineage>
        <taxon>Bacteria</taxon>
        <taxon>Bacillati</taxon>
        <taxon>Actinomycetota</taxon>
        <taxon>Actinomycetes</taxon>
        <taxon>Micrococcales</taxon>
        <taxon>Luteimicrobium</taxon>
    </lineage>
</organism>
<keyword evidence="1" id="KW-0732">Signal</keyword>
<dbReference type="AlphaFoldDB" id="A0A5P9QB03"/>
<protein>
    <recommendedName>
        <fullName evidence="4">Lipoprotein</fullName>
    </recommendedName>
</protein>
<dbReference type="RefSeq" id="WP_036949893.1">
    <property type="nucleotide sequence ID" value="NZ_BAABIH010000017.1"/>
</dbReference>
<proteinExistence type="predicted"/>
<evidence type="ECO:0000313" key="3">
    <source>
        <dbReference type="Proteomes" id="UP000326702"/>
    </source>
</evidence>
<sequence>MLTIAKAGVSLLTAACLAVGFTACSSDDDGGASHSASANAQHEALEKYADKERTALAAHDEFKDTYSSIKVAVADPGTVEFTYTYAQQLDAAKVASYLDGKVATFQSTFDDDVAPAMEATGVKTGRKMVYTYLNADGTQIWTHSFE</sequence>
<evidence type="ECO:0000313" key="2">
    <source>
        <dbReference type="EMBL" id="QFU98539.1"/>
    </source>
</evidence>
<keyword evidence="3" id="KW-1185">Reference proteome</keyword>
<dbReference type="OrthoDB" id="5124424at2"/>
<dbReference type="KEGG" id="lxl:KDY119_02055"/>
<feature type="chain" id="PRO_5024937270" description="Lipoprotein" evidence="1">
    <location>
        <begin position="26"/>
        <end position="146"/>
    </location>
</feature>
<accession>A0A5P9QB03</accession>
<evidence type="ECO:0008006" key="4">
    <source>
        <dbReference type="Google" id="ProtNLM"/>
    </source>
</evidence>
<dbReference type="Proteomes" id="UP000326702">
    <property type="component" value="Chromosome"/>
</dbReference>
<reference evidence="2 3" key="1">
    <citation type="submission" date="2019-10" db="EMBL/GenBank/DDBJ databases">
        <title>Genome sequence of Luteimicrobium xylanilyticum HY-24.</title>
        <authorList>
            <person name="Kim D.Y."/>
            <person name="Park H.-Y."/>
        </authorList>
    </citation>
    <scope>NUCLEOTIDE SEQUENCE [LARGE SCALE GENOMIC DNA]</scope>
    <source>
        <strain evidence="2 3">HY-24</strain>
    </source>
</reference>
<dbReference type="PROSITE" id="PS51257">
    <property type="entry name" value="PROKAR_LIPOPROTEIN"/>
    <property type="match status" value="1"/>
</dbReference>
<feature type="signal peptide" evidence="1">
    <location>
        <begin position="1"/>
        <end position="25"/>
    </location>
</feature>
<dbReference type="EMBL" id="CP045529">
    <property type="protein sequence ID" value="QFU98539.1"/>
    <property type="molecule type" value="Genomic_DNA"/>
</dbReference>
<name>A0A5P9QB03_9MICO</name>